<evidence type="ECO:0000256" key="8">
    <source>
        <dbReference type="ARBA" id="ARBA00023136"/>
    </source>
</evidence>
<keyword evidence="3" id="KW-0433">Leucine-rich repeat</keyword>
<evidence type="ECO:0000256" key="6">
    <source>
        <dbReference type="ARBA" id="ARBA00022737"/>
    </source>
</evidence>
<organism evidence="11 12">
    <name type="scientific">Gossypium trilobum</name>
    <dbReference type="NCBI Taxonomy" id="34281"/>
    <lineage>
        <taxon>Eukaryota</taxon>
        <taxon>Viridiplantae</taxon>
        <taxon>Streptophyta</taxon>
        <taxon>Embryophyta</taxon>
        <taxon>Tracheophyta</taxon>
        <taxon>Spermatophyta</taxon>
        <taxon>Magnoliopsida</taxon>
        <taxon>eudicotyledons</taxon>
        <taxon>Gunneridae</taxon>
        <taxon>Pentapetalae</taxon>
        <taxon>rosids</taxon>
        <taxon>malvids</taxon>
        <taxon>Malvales</taxon>
        <taxon>Malvaceae</taxon>
        <taxon>Malvoideae</taxon>
        <taxon>Gossypium</taxon>
    </lineage>
</organism>
<keyword evidence="9" id="KW-0675">Receptor</keyword>
<comment type="subcellular location">
    <subcellularLocation>
        <location evidence="1">Membrane</location>
        <topology evidence="1">Single-pass type I membrane protein</topology>
    </subcellularLocation>
</comment>
<evidence type="ECO:0000313" key="11">
    <source>
        <dbReference type="EMBL" id="MBA0786963.1"/>
    </source>
</evidence>
<evidence type="ECO:0000256" key="3">
    <source>
        <dbReference type="ARBA" id="ARBA00022614"/>
    </source>
</evidence>
<protein>
    <submittedName>
        <fullName evidence="11">Uncharacterized protein</fullName>
    </submittedName>
</protein>
<dbReference type="InterPro" id="IPR032675">
    <property type="entry name" value="LRR_dom_sf"/>
</dbReference>
<reference evidence="11 12" key="1">
    <citation type="journal article" date="2019" name="Genome Biol. Evol.">
        <title>Insights into the evolution of the New World diploid cottons (Gossypium, subgenus Houzingenia) based on genome sequencing.</title>
        <authorList>
            <person name="Grover C.E."/>
            <person name="Arick M.A. 2nd"/>
            <person name="Thrash A."/>
            <person name="Conover J.L."/>
            <person name="Sanders W.S."/>
            <person name="Peterson D.G."/>
            <person name="Frelichowski J.E."/>
            <person name="Scheffler J.A."/>
            <person name="Scheffler B.E."/>
            <person name="Wendel J.F."/>
        </authorList>
    </citation>
    <scope>NUCLEOTIDE SEQUENCE [LARGE SCALE GENOMIC DNA]</scope>
    <source>
        <strain evidence="11">8</strain>
        <tissue evidence="11">Leaf</tissue>
    </source>
</reference>
<dbReference type="Pfam" id="PF00560">
    <property type="entry name" value="LRR_1"/>
    <property type="match status" value="5"/>
</dbReference>
<keyword evidence="12" id="KW-1185">Reference proteome</keyword>
<dbReference type="AlphaFoldDB" id="A0A7J9FNV9"/>
<dbReference type="EMBL" id="JABEZW010225040">
    <property type="protein sequence ID" value="MBA0786963.1"/>
    <property type="molecule type" value="Genomic_DNA"/>
</dbReference>
<gene>
    <name evidence="11" type="ORF">Gotri_027410</name>
</gene>
<evidence type="ECO:0000256" key="10">
    <source>
        <dbReference type="ARBA" id="ARBA00023180"/>
    </source>
</evidence>
<dbReference type="InterPro" id="IPR046956">
    <property type="entry name" value="RLP23-like"/>
</dbReference>
<keyword evidence="7" id="KW-1133">Transmembrane helix</keyword>
<evidence type="ECO:0000256" key="7">
    <source>
        <dbReference type="ARBA" id="ARBA00022989"/>
    </source>
</evidence>
<evidence type="ECO:0000256" key="4">
    <source>
        <dbReference type="ARBA" id="ARBA00022692"/>
    </source>
</evidence>
<keyword evidence="5" id="KW-0732">Signal</keyword>
<dbReference type="InterPro" id="IPR001611">
    <property type="entry name" value="Leu-rich_rpt"/>
</dbReference>
<dbReference type="GO" id="GO:0016020">
    <property type="term" value="C:membrane"/>
    <property type="evidence" value="ECO:0007669"/>
    <property type="project" value="UniProtKB-SubCell"/>
</dbReference>
<proteinExistence type="inferred from homology"/>
<dbReference type="PANTHER" id="PTHR48063:SF101">
    <property type="entry name" value="LRR RECEPTOR-LIKE SERINE_THREONINE-PROTEIN KINASE FLS2"/>
    <property type="match status" value="1"/>
</dbReference>
<accession>A0A7J9FNV9</accession>
<comment type="similarity">
    <text evidence="2">Belongs to the RLP family.</text>
</comment>
<dbReference type="PANTHER" id="PTHR48063">
    <property type="entry name" value="LRR RECEPTOR-LIKE KINASE"/>
    <property type="match status" value="1"/>
</dbReference>
<keyword evidence="6" id="KW-0677">Repeat</keyword>
<evidence type="ECO:0000256" key="5">
    <source>
        <dbReference type="ARBA" id="ARBA00022729"/>
    </source>
</evidence>
<keyword evidence="8" id="KW-0472">Membrane</keyword>
<name>A0A7J9FNV9_9ROSI</name>
<comment type="caution">
    <text evidence="11">The sequence shown here is derived from an EMBL/GenBank/DDBJ whole genome shotgun (WGS) entry which is preliminary data.</text>
</comment>
<evidence type="ECO:0000313" key="12">
    <source>
        <dbReference type="Proteomes" id="UP000593568"/>
    </source>
</evidence>
<evidence type="ECO:0000256" key="2">
    <source>
        <dbReference type="ARBA" id="ARBA00009592"/>
    </source>
</evidence>
<dbReference type="PROSITE" id="PS51450">
    <property type="entry name" value="LRR"/>
    <property type="match status" value="1"/>
</dbReference>
<keyword evidence="10" id="KW-0325">Glycoprotein</keyword>
<sequence>MAPLGSSEVTIQLTYYYVDIDDTGDNNSKIWAYGGTVEVGFHAGQGVAQGADHAARAMHVAARAYAADFVTSRKYFTLRQITGGDFSSVVEYKSVELELPYNQSPRPSLERINLNGNNLKGRRAHFHFHLCLALLFALFAKATNWLQVIQSHPSLSVLHFEKCDFAEVDPSSLVHFNSSNSLSVLHLIRLSTFHPSAFPLLLNISQNLVELDLSYSYFPSLIPDTFDNMPSLERISFEGINLEGGIPKTLGNLCTLKELNLQENSLSGPLTFAVKNLSGCAKDSLETVSLRELSLRGNRFEGPLPLSIGKMSKLELLDVSNNSLHGVISEAHLSNLTKLQFLSISFNALSFHPSSDWIPAFQLYFIGLSSCELGPQFPRERLESLIVLRLRSNKFHGGIPSTLCHLQFLQVLDLSLNNISRSIPSCLNNLTTMANLESSIATIVLGYVYPDIYDINSNIVKYGGFFDDHLGEIPQEIASLQGLITLNLSRNTLSGCIIREIGQLKAMESLDLSTNNLSGEISKSMSDLYFLSVLDLSNNNLFRRLPLSTQLQSFDATSYSGNPRLCRTPLKKCPGDELPKSPKNSNIENRSESDKGLFEPVVFETWICSVGEEVRRLDQIEFATQTLILKDKSAQCFPFDFERQKYTMLSIFSTCLLGFAF</sequence>
<dbReference type="FunFam" id="3.80.10.10:FF:000041">
    <property type="entry name" value="LRR receptor-like serine/threonine-protein kinase ERECTA"/>
    <property type="match status" value="1"/>
</dbReference>
<keyword evidence="4" id="KW-0812">Transmembrane</keyword>
<dbReference type="Gene3D" id="3.80.10.10">
    <property type="entry name" value="Ribonuclease Inhibitor"/>
    <property type="match status" value="3"/>
</dbReference>
<dbReference type="Proteomes" id="UP000593568">
    <property type="component" value="Unassembled WGS sequence"/>
</dbReference>
<dbReference type="SUPFAM" id="SSF52058">
    <property type="entry name" value="L domain-like"/>
    <property type="match status" value="1"/>
</dbReference>
<evidence type="ECO:0000256" key="1">
    <source>
        <dbReference type="ARBA" id="ARBA00004479"/>
    </source>
</evidence>
<dbReference type="Pfam" id="PF13855">
    <property type="entry name" value="LRR_8"/>
    <property type="match status" value="1"/>
</dbReference>
<evidence type="ECO:0000256" key="9">
    <source>
        <dbReference type="ARBA" id="ARBA00023170"/>
    </source>
</evidence>